<dbReference type="EMBL" id="CM039176">
    <property type="protein sequence ID" value="KAH9710987.1"/>
    <property type="molecule type" value="Genomic_DNA"/>
</dbReference>
<comment type="caution">
    <text evidence="1">The sequence shown here is derived from an EMBL/GenBank/DDBJ whole genome shotgun (WGS) entry which is preliminary data.</text>
</comment>
<gene>
    <name evidence="1" type="ORF">KPL71_019607</name>
</gene>
<proteinExistence type="predicted"/>
<evidence type="ECO:0000313" key="2">
    <source>
        <dbReference type="Proteomes" id="UP000829398"/>
    </source>
</evidence>
<dbReference type="Proteomes" id="UP000829398">
    <property type="component" value="Chromosome 7"/>
</dbReference>
<evidence type="ECO:0000313" key="1">
    <source>
        <dbReference type="EMBL" id="KAH9710987.1"/>
    </source>
</evidence>
<organism evidence="1 2">
    <name type="scientific">Citrus sinensis</name>
    <name type="common">Sweet orange</name>
    <name type="synonym">Citrus aurantium var. sinensis</name>
    <dbReference type="NCBI Taxonomy" id="2711"/>
    <lineage>
        <taxon>Eukaryota</taxon>
        <taxon>Viridiplantae</taxon>
        <taxon>Streptophyta</taxon>
        <taxon>Embryophyta</taxon>
        <taxon>Tracheophyta</taxon>
        <taxon>Spermatophyta</taxon>
        <taxon>Magnoliopsida</taxon>
        <taxon>eudicotyledons</taxon>
        <taxon>Gunneridae</taxon>
        <taxon>Pentapetalae</taxon>
        <taxon>rosids</taxon>
        <taxon>malvids</taxon>
        <taxon>Sapindales</taxon>
        <taxon>Rutaceae</taxon>
        <taxon>Aurantioideae</taxon>
        <taxon>Citrus</taxon>
    </lineage>
</organism>
<accession>A0ACB8J110</accession>
<reference evidence="2" key="1">
    <citation type="journal article" date="2023" name="Hortic. Res.">
        <title>A chromosome-level phased genome enabling allele-level studies in sweet orange: a case study on citrus Huanglongbing tolerance.</title>
        <authorList>
            <person name="Wu B."/>
            <person name="Yu Q."/>
            <person name="Deng Z."/>
            <person name="Duan Y."/>
            <person name="Luo F."/>
            <person name="Gmitter F. Jr."/>
        </authorList>
    </citation>
    <scope>NUCLEOTIDE SEQUENCE [LARGE SCALE GENOMIC DNA]</scope>
    <source>
        <strain evidence="2">cv. Valencia</strain>
    </source>
</reference>
<name>A0ACB8J110_CITSI</name>
<sequence>MTEAAIEANNHNKRGMVLLFEPHYISLNEIVYSVDMPQARVLSSYRSDGVSGAGKTTLMDVLAGRKPGGYITRNITVSGYPEKQETFARILGDEPISGLDARAATTVIRMVRNTVDMGRTVVCTIHQPSIDIFYSFDELFLLKQVGQEISVGPLGPSSIHLISYFEESQSGNNRIKQACSSFKVPPFFYSVLSIDLHEIVCLVMETGSTTLVILATKQQHLFNVMVSMYTAVLFLLVQNAGSLQLVAAVEWTIFYRESALGTYSAMPYALRK</sequence>
<keyword evidence="2" id="KW-1185">Reference proteome</keyword>
<protein>
    <submittedName>
        <fullName evidence="1">ABC transporter G family member 40</fullName>
    </submittedName>
</protein>